<feature type="compositionally biased region" description="Basic and acidic residues" evidence="1">
    <location>
        <begin position="378"/>
        <end position="390"/>
    </location>
</feature>
<comment type="caution">
    <text evidence="2">The sequence shown here is derived from an EMBL/GenBank/DDBJ whole genome shotgun (WGS) entry which is preliminary data.</text>
</comment>
<feature type="region of interest" description="Disordered" evidence="1">
    <location>
        <begin position="212"/>
        <end position="243"/>
    </location>
</feature>
<gene>
    <name evidence="2" type="ORF">FocTR4_00005148</name>
</gene>
<protein>
    <submittedName>
        <fullName evidence="2">Uncharacterized protein</fullName>
    </submittedName>
</protein>
<evidence type="ECO:0000256" key="1">
    <source>
        <dbReference type="SAM" id="MobiDB-lite"/>
    </source>
</evidence>
<reference evidence="2 3" key="1">
    <citation type="submission" date="2019-07" db="EMBL/GenBank/DDBJ databases">
        <title>The First High-Quality Draft Genome Sequence of the Causal Agent of the Current Panama Disease Epidemic.</title>
        <authorList>
            <person name="Warmington R.J."/>
            <person name="Kay W."/>
            <person name="Jeffries A."/>
            <person name="Bebber D."/>
            <person name="Moore K."/>
            <person name="Studholme D.J."/>
        </authorList>
    </citation>
    <scope>NUCLEOTIDE SEQUENCE [LARGE SCALE GENOMIC DNA]</scope>
    <source>
        <strain evidence="2 3">TR4</strain>
    </source>
</reference>
<evidence type="ECO:0000313" key="3">
    <source>
        <dbReference type="Proteomes" id="UP000321331"/>
    </source>
</evidence>
<evidence type="ECO:0000313" key="2">
    <source>
        <dbReference type="EMBL" id="TXC09717.1"/>
    </source>
</evidence>
<feature type="region of interest" description="Disordered" evidence="1">
    <location>
        <begin position="357"/>
        <end position="417"/>
    </location>
</feature>
<proteinExistence type="predicted"/>
<accession>A0A5C6TFN6</accession>
<organism evidence="2 3">
    <name type="scientific">Fusarium oxysporum f. sp. cubense</name>
    <dbReference type="NCBI Taxonomy" id="61366"/>
    <lineage>
        <taxon>Eukaryota</taxon>
        <taxon>Fungi</taxon>
        <taxon>Dikarya</taxon>
        <taxon>Ascomycota</taxon>
        <taxon>Pezizomycotina</taxon>
        <taxon>Sordariomycetes</taxon>
        <taxon>Hypocreomycetidae</taxon>
        <taxon>Hypocreales</taxon>
        <taxon>Nectriaceae</taxon>
        <taxon>Fusarium</taxon>
        <taxon>Fusarium oxysporum species complex</taxon>
    </lineage>
</organism>
<feature type="non-terminal residue" evidence="2">
    <location>
        <position position="1"/>
    </location>
</feature>
<dbReference type="EMBL" id="VMNF01000004">
    <property type="protein sequence ID" value="TXC09717.1"/>
    <property type="molecule type" value="Genomic_DNA"/>
</dbReference>
<sequence length="626" mass="69761">TAPPNRQVPLIAHALVALRDLNSCKLMLASFSTGSSRFLPHVLLILTYKLTNVLDSKHEMATASSSSNLSSPSSFVTAHDATLDKSTAASSPVHENPCPYRDARQLPRDLKAHCQILLEEQLYGSAINLLNSIAASGISKHTPSKKHVLVPPPSHLALLNTLVIHPLHTTRAEKKDQLDVASQALDYLRNILLVAGPINADLRTAFQFSSTPRSGRRWDQYGQGNDSDISDTESNGDDERLRGKLANDGSIWNRGQDFWSTIGWAFNCSTLYPKRWQYWKAWLELMLDVLEADWNERERCDKEAQLANGPESELPRTSRNESIIVMYMEQQNGRQNGAKGFVKAIFADGGEISSSAFREVFDKEPRGPSKTSNKRKREQVLDLENDKFGDYFDDESISSGVSEPPTPQKPKDTRKLGAASVHSQGLVESVDIRLRLFRLLSAVTWSLRKPSELHRLYEEYTASLKLLPLPMFTLFACQRPNPLLSEAHITITKELFDLLLPSSYKDPSKVDPEGDAEGSLTLSMLEQCFVPHPANTVALEDNAKLSLVVEDAIQLLWACDLMVYSEEFEEAVEKGIKAREAKAKKRRTGKVKGDEADALAQEILTNSGERIRLLLEVLKASQEAES</sequence>
<dbReference type="Proteomes" id="UP000321331">
    <property type="component" value="Unassembled WGS sequence"/>
</dbReference>
<dbReference type="AlphaFoldDB" id="A0A5C6TFN6"/>
<name>A0A5C6TFN6_FUSOC</name>